<sequence>MGWSVGLSTFFIMMILGFSKWPGHFLLSCTFVVLFSGLARYRRAFWGRSQRSGTHVDLLRMLAWWRRGQRLMYDGGLQQW</sequence>
<gene>
    <name evidence="2" type="ORF">B0H64DRAFT_392426</name>
</gene>
<reference evidence="2" key="1">
    <citation type="journal article" date="2023" name="Mol. Phylogenet. Evol.">
        <title>Genome-scale phylogeny and comparative genomics of the fungal order Sordariales.</title>
        <authorList>
            <person name="Hensen N."/>
            <person name="Bonometti L."/>
            <person name="Westerberg I."/>
            <person name="Brannstrom I.O."/>
            <person name="Guillou S."/>
            <person name="Cros-Aarteil S."/>
            <person name="Calhoun S."/>
            <person name="Haridas S."/>
            <person name="Kuo A."/>
            <person name="Mondo S."/>
            <person name="Pangilinan J."/>
            <person name="Riley R."/>
            <person name="LaButti K."/>
            <person name="Andreopoulos B."/>
            <person name="Lipzen A."/>
            <person name="Chen C."/>
            <person name="Yan M."/>
            <person name="Daum C."/>
            <person name="Ng V."/>
            <person name="Clum A."/>
            <person name="Steindorff A."/>
            <person name="Ohm R.A."/>
            <person name="Martin F."/>
            <person name="Silar P."/>
            <person name="Natvig D.O."/>
            <person name="Lalanne C."/>
            <person name="Gautier V."/>
            <person name="Ament-Velasquez S.L."/>
            <person name="Kruys A."/>
            <person name="Hutchinson M.I."/>
            <person name="Powell A.J."/>
            <person name="Barry K."/>
            <person name="Miller A.N."/>
            <person name="Grigoriev I.V."/>
            <person name="Debuchy R."/>
            <person name="Gladieux P."/>
            <person name="Hiltunen Thoren M."/>
            <person name="Johannesson H."/>
        </authorList>
    </citation>
    <scope>NUCLEOTIDE SEQUENCE</scope>
    <source>
        <strain evidence="2">CBS 168.71</strain>
    </source>
</reference>
<organism evidence="2 3">
    <name type="scientific">Chaetomium fimeti</name>
    <dbReference type="NCBI Taxonomy" id="1854472"/>
    <lineage>
        <taxon>Eukaryota</taxon>
        <taxon>Fungi</taxon>
        <taxon>Dikarya</taxon>
        <taxon>Ascomycota</taxon>
        <taxon>Pezizomycotina</taxon>
        <taxon>Sordariomycetes</taxon>
        <taxon>Sordariomycetidae</taxon>
        <taxon>Sordariales</taxon>
        <taxon>Chaetomiaceae</taxon>
        <taxon>Chaetomium</taxon>
    </lineage>
</organism>
<reference evidence="2" key="2">
    <citation type="submission" date="2023-06" db="EMBL/GenBank/DDBJ databases">
        <authorList>
            <consortium name="Lawrence Berkeley National Laboratory"/>
            <person name="Haridas S."/>
            <person name="Hensen N."/>
            <person name="Bonometti L."/>
            <person name="Westerberg I."/>
            <person name="Brannstrom I.O."/>
            <person name="Guillou S."/>
            <person name="Cros-Aarteil S."/>
            <person name="Calhoun S."/>
            <person name="Kuo A."/>
            <person name="Mondo S."/>
            <person name="Pangilinan J."/>
            <person name="Riley R."/>
            <person name="Labutti K."/>
            <person name="Andreopoulos B."/>
            <person name="Lipzen A."/>
            <person name="Chen C."/>
            <person name="Yanf M."/>
            <person name="Daum C."/>
            <person name="Ng V."/>
            <person name="Clum A."/>
            <person name="Steindorff A."/>
            <person name="Ohm R."/>
            <person name="Martin F."/>
            <person name="Silar P."/>
            <person name="Natvig D."/>
            <person name="Lalanne C."/>
            <person name="Gautier V."/>
            <person name="Ament-Velasquez S.L."/>
            <person name="Kruys A."/>
            <person name="Hutchinson M.I."/>
            <person name="Powell A.J."/>
            <person name="Barry K."/>
            <person name="Miller A.N."/>
            <person name="Grigoriev I.V."/>
            <person name="Debuchy R."/>
            <person name="Gladieux P."/>
            <person name="Thoren M.H."/>
            <person name="Johannesson H."/>
        </authorList>
    </citation>
    <scope>NUCLEOTIDE SEQUENCE</scope>
    <source>
        <strain evidence="2">CBS 168.71</strain>
    </source>
</reference>
<dbReference type="EMBL" id="JAUEPN010000003">
    <property type="protein sequence ID" value="KAK3297552.1"/>
    <property type="molecule type" value="Genomic_DNA"/>
</dbReference>
<keyword evidence="1" id="KW-1133">Transmembrane helix</keyword>
<proteinExistence type="predicted"/>
<dbReference type="Proteomes" id="UP001278766">
    <property type="component" value="Unassembled WGS sequence"/>
</dbReference>
<accession>A0AAE0HJV9</accession>
<evidence type="ECO:0000256" key="1">
    <source>
        <dbReference type="SAM" id="Phobius"/>
    </source>
</evidence>
<dbReference type="AlphaFoldDB" id="A0AAE0HJV9"/>
<protein>
    <submittedName>
        <fullName evidence="2">Uncharacterized protein</fullName>
    </submittedName>
</protein>
<feature type="transmembrane region" description="Helical" evidence="1">
    <location>
        <begin position="21"/>
        <end position="41"/>
    </location>
</feature>
<dbReference type="RefSeq" id="XP_062661066.1">
    <property type="nucleotide sequence ID" value="XM_062803551.1"/>
</dbReference>
<keyword evidence="3" id="KW-1185">Reference proteome</keyword>
<evidence type="ECO:0000313" key="2">
    <source>
        <dbReference type="EMBL" id="KAK3297552.1"/>
    </source>
</evidence>
<dbReference type="GeneID" id="87840499"/>
<keyword evidence="1" id="KW-0472">Membrane</keyword>
<evidence type="ECO:0000313" key="3">
    <source>
        <dbReference type="Proteomes" id="UP001278766"/>
    </source>
</evidence>
<comment type="caution">
    <text evidence="2">The sequence shown here is derived from an EMBL/GenBank/DDBJ whole genome shotgun (WGS) entry which is preliminary data.</text>
</comment>
<keyword evidence="1" id="KW-0812">Transmembrane</keyword>
<name>A0AAE0HJV9_9PEZI</name>